<keyword evidence="4" id="KW-0902">Two-component regulatory system</keyword>
<dbReference type="GO" id="GO:0032993">
    <property type="term" value="C:protein-DNA complex"/>
    <property type="evidence" value="ECO:0007669"/>
    <property type="project" value="TreeGrafter"/>
</dbReference>
<evidence type="ECO:0000259" key="11">
    <source>
        <dbReference type="PROSITE" id="PS51755"/>
    </source>
</evidence>
<evidence type="ECO:0000256" key="9">
    <source>
        <dbReference type="PROSITE-ProRule" id="PRU01091"/>
    </source>
</evidence>
<proteinExistence type="predicted"/>
<dbReference type="EMBL" id="QETA01000001">
    <property type="protein sequence ID" value="PWF25142.1"/>
    <property type="molecule type" value="Genomic_DNA"/>
</dbReference>
<dbReference type="Gene3D" id="1.10.10.10">
    <property type="entry name" value="Winged helix-like DNA-binding domain superfamily/Winged helix DNA-binding domain"/>
    <property type="match status" value="1"/>
</dbReference>
<evidence type="ECO:0000256" key="8">
    <source>
        <dbReference type="PROSITE-ProRule" id="PRU00169"/>
    </source>
</evidence>
<feature type="domain" description="OmpR/PhoB-type" evidence="11">
    <location>
        <begin position="133"/>
        <end position="233"/>
    </location>
</feature>
<dbReference type="PANTHER" id="PTHR48111:SF58">
    <property type="entry name" value="TORCAD OPERON TRANSCRIPTIONAL REGULATORY PROTEIN TORR"/>
    <property type="match status" value="1"/>
</dbReference>
<accession>A0A2V1K849</accession>
<gene>
    <name evidence="12" type="ORF">DD235_02995</name>
</gene>
<keyword evidence="5" id="KW-0805">Transcription regulation</keyword>
<evidence type="ECO:0000259" key="10">
    <source>
        <dbReference type="PROSITE" id="PS50110"/>
    </source>
</evidence>
<dbReference type="InterPro" id="IPR039420">
    <property type="entry name" value="WalR-like"/>
</dbReference>
<dbReference type="FunFam" id="1.10.10.10:FF:000099">
    <property type="entry name" value="Two-component system response regulator TorR"/>
    <property type="match status" value="1"/>
</dbReference>
<dbReference type="GO" id="GO:0005829">
    <property type="term" value="C:cytosol"/>
    <property type="evidence" value="ECO:0007669"/>
    <property type="project" value="TreeGrafter"/>
</dbReference>
<feature type="DNA-binding region" description="OmpR/PhoB-type" evidence="9">
    <location>
        <begin position="133"/>
        <end position="233"/>
    </location>
</feature>
<dbReference type="CDD" id="cd00383">
    <property type="entry name" value="trans_reg_C"/>
    <property type="match status" value="1"/>
</dbReference>
<dbReference type="SMART" id="SM00448">
    <property type="entry name" value="REC"/>
    <property type="match status" value="1"/>
</dbReference>
<feature type="modified residue" description="4-aspartylphosphate" evidence="8">
    <location>
        <position position="55"/>
    </location>
</feature>
<keyword evidence="13" id="KW-1185">Reference proteome</keyword>
<dbReference type="SUPFAM" id="SSF52172">
    <property type="entry name" value="CheY-like"/>
    <property type="match status" value="1"/>
</dbReference>
<organism evidence="12 13">
    <name type="scientific">Corticimicrobacter populi</name>
    <dbReference type="NCBI Taxonomy" id="2175229"/>
    <lineage>
        <taxon>Bacteria</taxon>
        <taxon>Pseudomonadati</taxon>
        <taxon>Pseudomonadota</taxon>
        <taxon>Betaproteobacteria</taxon>
        <taxon>Burkholderiales</taxon>
        <taxon>Alcaligenaceae</taxon>
        <taxon>Corticimicrobacter</taxon>
    </lineage>
</organism>
<keyword evidence="6 9" id="KW-0238">DNA-binding</keyword>
<dbReference type="PROSITE" id="PS51755">
    <property type="entry name" value="OMPR_PHOB"/>
    <property type="match status" value="1"/>
</dbReference>
<dbReference type="Proteomes" id="UP000245212">
    <property type="component" value="Unassembled WGS sequence"/>
</dbReference>
<dbReference type="PROSITE" id="PS50110">
    <property type="entry name" value="RESPONSE_REGULATORY"/>
    <property type="match status" value="1"/>
</dbReference>
<evidence type="ECO:0000256" key="7">
    <source>
        <dbReference type="ARBA" id="ARBA00023163"/>
    </source>
</evidence>
<evidence type="ECO:0000256" key="5">
    <source>
        <dbReference type="ARBA" id="ARBA00023015"/>
    </source>
</evidence>
<evidence type="ECO:0000256" key="4">
    <source>
        <dbReference type="ARBA" id="ARBA00023012"/>
    </source>
</evidence>
<evidence type="ECO:0000256" key="2">
    <source>
        <dbReference type="ARBA" id="ARBA00022490"/>
    </source>
</evidence>
<dbReference type="Pfam" id="PF00072">
    <property type="entry name" value="Response_reg"/>
    <property type="match status" value="1"/>
</dbReference>
<sequence>MTGAGTILIVDDDLVIQQRLLAYFSQEGYRTLLADEGEAMWRILQAESVSLVLLDINLPGRDGISLARELRAQHPAIGIILVTGRTDEVDTIVGLEVGADDYVTKPFNPRVLLARAKSLLRRACGPFDAAGDVPRICFAGWQLDMVRRRLYAHDGSEVTLTRGEFDLLSALAQHPDAVMDRERLTRVISGSDWHPADRTVDVLIRRLRAKLDTAGGEASLIATVRGEGYRLSAEVRPA</sequence>
<dbReference type="AlphaFoldDB" id="A0A2V1K849"/>
<comment type="subcellular location">
    <subcellularLocation>
        <location evidence="1">Cytoplasm</location>
    </subcellularLocation>
</comment>
<evidence type="ECO:0000313" key="13">
    <source>
        <dbReference type="Proteomes" id="UP000245212"/>
    </source>
</evidence>
<comment type="caution">
    <text evidence="12">The sequence shown here is derived from an EMBL/GenBank/DDBJ whole genome shotgun (WGS) entry which is preliminary data.</text>
</comment>
<feature type="domain" description="Response regulatory" evidence="10">
    <location>
        <begin position="6"/>
        <end position="120"/>
    </location>
</feature>
<dbReference type="InterPro" id="IPR016032">
    <property type="entry name" value="Sig_transdc_resp-reg_C-effctor"/>
</dbReference>
<protein>
    <submittedName>
        <fullName evidence="12">DNA-binding response regulator</fullName>
    </submittedName>
</protein>
<dbReference type="InterPro" id="IPR036388">
    <property type="entry name" value="WH-like_DNA-bd_sf"/>
</dbReference>
<dbReference type="InterPro" id="IPR001789">
    <property type="entry name" value="Sig_transdc_resp-reg_receiver"/>
</dbReference>
<dbReference type="GO" id="GO:0000976">
    <property type="term" value="F:transcription cis-regulatory region binding"/>
    <property type="evidence" value="ECO:0007669"/>
    <property type="project" value="TreeGrafter"/>
</dbReference>
<dbReference type="Gene3D" id="6.10.250.690">
    <property type="match status" value="1"/>
</dbReference>
<dbReference type="Gene3D" id="3.40.50.2300">
    <property type="match status" value="1"/>
</dbReference>
<dbReference type="GO" id="GO:0000156">
    <property type="term" value="F:phosphorelay response regulator activity"/>
    <property type="evidence" value="ECO:0007669"/>
    <property type="project" value="TreeGrafter"/>
</dbReference>
<evidence type="ECO:0000256" key="1">
    <source>
        <dbReference type="ARBA" id="ARBA00004496"/>
    </source>
</evidence>
<keyword evidence="3 8" id="KW-0597">Phosphoprotein</keyword>
<dbReference type="PANTHER" id="PTHR48111">
    <property type="entry name" value="REGULATOR OF RPOS"/>
    <property type="match status" value="1"/>
</dbReference>
<evidence type="ECO:0000256" key="6">
    <source>
        <dbReference type="ARBA" id="ARBA00023125"/>
    </source>
</evidence>
<evidence type="ECO:0000256" key="3">
    <source>
        <dbReference type="ARBA" id="ARBA00022553"/>
    </source>
</evidence>
<dbReference type="Pfam" id="PF00486">
    <property type="entry name" value="Trans_reg_C"/>
    <property type="match status" value="1"/>
</dbReference>
<dbReference type="InterPro" id="IPR001867">
    <property type="entry name" value="OmpR/PhoB-type_DNA-bd"/>
</dbReference>
<keyword evidence="2" id="KW-0963">Cytoplasm</keyword>
<keyword evidence="7" id="KW-0804">Transcription</keyword>
<name>A0A2V1K849_9BURK</name>
<dbReference type="InterPro" id="IPR011006">
    <property type="entry name" value="CheY-like_superfamily"/>
</dbReference>
<evidence type="ECO:0000313" key="12">
    <source>
        <dbReference type="EMBL" id="PWF25142.1"/>
    </source>
</evidence>
<dbReference type="SMART" id="SM00862">
    <property type="entry name" value="Trans_reg_C"/>
    <property type="match status" value="1"/>
</dbReference>
<dbReference type="GO" id="GO:0006355">
    <property type="term" value="P:regulation of DNA-templated transcription"/>
    <property type="evidence" value="ECO:0007669"/>
    <property type="project" value="InterPro"/>
</dbReference>
<dbReference type="SUPFAM" id="SSF46894">
    <property type="entry name" value="C-terminal effector domain of the bipartite response regulators"/>
    <property type="match status" value="1"/>
</dbReference>
<reference evidence="13" key="1">
    <citation type="submission" date="2018-05" db="EMBL/GenBank/DDBJ databases">
        <authorList>
            <person name="Li Y."/>
        </authorList>
    </citation>
    <scope>NUCLEOTIDE SEQUENCE [LARGE SCALE GENOMIC DNA]</scope>
    <source>
        <strain evidence="13">3d-2-2</strain>
    </source>
</reference>